<dbReference type="Proteomes" id="UP000004995">
    <property type="component" value="Unassembled WGS sequence"/>
</dbReference>
<evidence type="ECO:0000313" key="1">
    <source>
        <dbReference type="EnsemblPlants" id="KQL12609"/>
    </source>
</evidence>
<evidence type="ECO:0000313" key="2">
    <source>
        <dbReference type="Proteomes" id="UP000004995"/>
    </source>
</evidence>
<sequence>MACLSASEPLRRSKHAMIHRNSTDYLFKINSLAYLGRGKREMCIANVRQ</sequence>
<name>K3ZBU0_SETIT</name>
<accession>K3ZBU0</accession>
<protein>
    <submittedName>
        <fullName evidence="1">Uncharacterized protein</fullName>
    </submittedName>
</protein>
<dbReference type="EnsemblPlants" id="KQL12609">
    <property type="protein sequence ID" value="KQL12609"/>
    <property type="gene ID" value="SETIT_024011mg"/>
</dbReference>
<dbReference type="AlphaFoldDB" id="K3ZBU0"/>
<dbReference type="EMBL" id="AGNK02001386">
    <property type="status" value="NOT_ANNOTATED_CDS"/>
    <property type="molecule type" value="Genomic_DNA"/>
</dbReference>
<dbReference type="InParanoid" id="K3ZBU0"/>
<reference evidence="1" key="2">
    <citation type="submission" date="2018-08" db="UniProtKB">
        <authorList>
            <consortium name="EnsemblPlants"/>
        </authorList>
    </citation>
    <scope>IDENTIFICATION</scope>
    <source>
        <strain evidence="1">Yugu1</strain>
    </source>
</reference>
<proteinExistence type="predicted"/>
<organism evidence="1 2">
    <name type="scientific">Setaria italica</name>
    <name type="common">Foxtail millet</name>
    <name type="synonym">Panicum italicum</name>
    <dbReference type="NCBI Taxonomy" id="4555"/>
    <lineage>
        <taxon>Eukaryota</taxon>
        <taxon>Viridiplantae</taxon>
        <taxon>Streptophyta</taxon>
        <taxon>Embryophyta</taxon>
        <taxon>Tracheophyta</taxon>
        <taxon>Spermatophyta</taxon>
        <taxon>Magnoliopsida</taxon>
        <taxon>Liliopsida</taxon>
        <taxon>Poales</taxon>
        <taxon>Poaceae</taxon>
        <taxon>PACMAD clade</taxon>
        <taxon>Panicoideae</taxon>
        <taxon>Panicodae</taxon>
        <taxon>Paniceae</taxon>
        <taxon>Cenchrinae</taxon>
        <taxon>Setaria</taxon>
    </lineage>
</organism>
<dbReference type="Gramene" id="KQL12609">
    <property type="protein sequence ID" value="KQL12609"/>
    <property type="gene ID" value="SETIT_024011mg"/>
</dbReference>
<dbReference type="HOGENOM" id="CLU_3145301_0_0_1"/>
<reference evidence="2" key="1">
    <citation type="journal article" date="2012" name="Nat. Biotechnol.">
        <title>Reference genome sequence of the model plant Setaria.</title>
        <authorList>
            <person name="Bennetzen J.L."/>
            <person name="Schmutz J."/>
            <person name="Wang H."/>
            <person name="Percifield R."/>
            <person name="Hawkins J."/>
            <person name="Pontaroli A.C."/>
            <person name="Estep M."/>
            <person name="Feng L."/>
            <person name="Vaughn J.N."/>
            <person name="Grimwood J."/>
            <person name="Jenkins J."/>
            <person name="Barry K."/>
            <person name="Lindquist E."/>
            <person name="Hellsten U."/>
            <person name="Deshpande S."/>
            <person name="Wang X."/>
            <person name="Wu X."/>
            <person name="Mitros T."/>
            <person name="Triplett J."/>
            <person name="Yang X."/>
            <person name="Ye C.Y."/>
            <person name="Mauro-Herrera M."/>
            <person name="Wang L."/>
            <person name="Li P."/>
            <person name="Sharma M."/>
            <person name="Sharma R."/>
            <person name="Ronald P.C."/>
            <person name="Panaud O."/>
            <person name="Kellogg E.A."/>
            <person name="Brutnell T.P."/>
            <person name="Doust A.N."/>
            <person name="Tuskan G.A."/>
            <person name="Rokhsar D."/>
            <person name="Devos K.M."/>
        </authorList>
    </citation>
    <scope>NUCLEOTIDE SEQUENCE [LARGE SCALE GENOMIC DNA]</scope>
    <source>
        <strain evidence="2">cv. Yugu1</strain>
    </source>
</reference>
<keyword evidence="2" id="KW-1185">Reference proteome</keyword>